<dbReference type="Proteomes" id="UP000310158">
    <property type="component" value="Unassembled WGS sequence"/>
</dbReference>
<dbReference type="AlphaFoldDB" id="A0A4V3XFD7"/>
<dbReference type="SUPFAM" id="SSF52266">
    <property type="entry name" value="SGNH hydrolase"/>
    <property type="match status" value="1"/>
</dbReference>
<name>A0A4V3XFD7_9AGAM</name>
<sequence length="319" mass="34760">MLTTPVILASVISFAVSTSSWAGRLDYNDGIHLAVGPICGKLGGNFTDVNAGIDLRKIKTIVSFGDSYTDSGKHDGSPLLPPLLTPPDPHAGGRYSDGPMWSEHIANDVNATYMAYAWSGAVVNITLWPSKASGAPPDFIAQVKTFLNQSNRLDPDSTLYTIFFGINDWVASHTDGDHLPEDAQDLLNQIRILASPPTNARNFLVTDVYGRGTHTASGEAWKQSIFDGLSAFHAGSHATPRLNVAFGDFSRIWDGVLGADYAAFGYTSSDSCLPFTNTTEGMCDDPKHTFYWLHGHPSNETERIMADYVEEVFEKCRVY</sequence>
<reference evidence="2 3" key="1">
    <citation type="submission" date="2019-02" db="EMBL/GenBank/DDBJ databases">
        <title>Genome sequencing of the rare red list fungi Bondarzewia mesenterica.</title>
        <authorList>
            <person name="Buettner E."/>
            <person name="Kellner H."/>
        </authorList>
    </citation>
    <scope>NUCLEOTIDE SEQUENCE [LARGE SCALE GENOMIC DNA]</scope>
    <source>
        <strain evidence="2 3">DSM 108281</strain>
    </source>
</reference>
<evidence type="ECO:0008006" key="4">
    <source>
        <dbReference type="Google" id="ProtNLM"/>
    </source>
</evidence>
<dbReference type="EMBL" id="SGPL01000127">
    <property type="protein sequence ID" value="THH17063.1"/>
    <property type="molecule type" value="Genomic_DNA"/>
</dbReference>
<feature type="signal peptide" evidence="1">
    <location>
        <begin position="1"/>
        <end position="22"/>
    </location>
</feature>
<keyword evidence="1" id="KW-0732">Signal</keyword>
<feature type="chain" id="PRO_5021033450" description="SGNH hydrolase-type esterase domain-containing protein" evidence="1">
    <location>
        <begin position="23"/>
        <end position="319"/>
    </location>
</feature>
<dbReference type="OrthoDB" id="1600564at2759"/>
<accession>A0A4V3XFD7</accession>
<comment type="caution">
    <text evidence="2">The sequence shown here is derived from an EMBL/GenBank/DDBJ whole genome shotgun (WGS) entry which is preliminary data.</text>
</comment>
<dbReference type="InterPro" id="IPR001087">
    <property type="entry name" value="GDSL"/>
</dbReference>
<evidence type="ECO:0000313" key="2">
    <source>
        <dbReference type="EMBL" id="THH17063.1"/>
    </source>
</evidence>
<dbReference type="GO" id="GO:0016788">
    <property type="term" value="F:hydrolase activity, acting on ester bonds"/>
    <property type="evidence" value="ECO:0007669"/>
    <property type="project" value="InterPro"/>
</dbReference>
<protein>
    <recommendedName>
        <fullName evidence="4">SGNH hydrolase-type esterase domain-containing protein</fullName>
    </recommendedName>
</protein>
<evidence type="ECO:0000313" key="3">
    <source>
        <dbReference type="Proteomes" id="UP000310158"/>
    </source>
</evidence>
<keyword evidence="3" id="KW-1185">Reference proteome</keyword>
<evidence type="ECO:0000256" key="1">
    <source>
        <dbReference type="SAM" id="SignalP"/>
    </source>
</evidence>
<dbReference type="Pfam" id="PF00657">
    <property type="entry name" value="Lipase_GDSL"/>
    <property type="match status" value="1"/>
</dbReference>
<dbReference type="Gene3D" id="3.40.50.1110">
    <property type="entry name" value="SGNH hydrolase"/>
    <property type="match status" value="1"/>
</dbReference>
<gene>
    <name evidence="2" type="ORF">EW146_g3674</name>
</gene>
<dbReference type="InterPro" id="IPR036514">
    <property type="entry name" value="SGNH_hydro_sf"/>
</dbReference>
<proteinExistence type="predicted"/>
<organism evidence="2 3">
    <name type="scientific">Bondarzewia mesenterica</name>
    <dbReference type="NCBI Taxonomy" id="1095465"/>
    <lineage>
        <taxon>Eukaryota</taxon>
        <taxon>Fungi</taxon>
        <taxon>Dikarya</taxon>
        <taxon>Basidiomycota</taxon>
        <taxon>Agaricomycotina</taxon>
        <taxon>Agaricomycetes</taxon>
        <taxon>Russulales</taxon>
        <taxon>Bondarzewiaceae</taxon>
        <taxon>Bondarzewia</taxon>
    </lineage>
</organism>